<evidence type="ECO:0000256" key="2">
    <source>
        <dbReference type="SAM" id="Phobius"/>
    </source>
</evidence>
<reference evidence="3 4" key="1">
    <citation type="submission" date="2020-08" db="EMBL/GenBank/DDBJ databases">
        <title>Genomic Encyclopedia of Type Strains, Phase IV (KMG-IV): sequencing the most valuable type-strain genomes for metagenomic binning, comparative biology and taxonomic classification.</title>
        <authorList>
            <person name="Goeker M."/>
        </authorList>
    </citation>
    <scope>NUCLEOTIDE SEQUENCE [LARGE SCALE GENOMIC DNA]</scope>
    <source>
        <strain evidence="3 4">DSM 19979</strain>
    </source>
</reference>
<evidence type="ECO:0008006" key="5">
    <source>
        <dbReference type="Google" id="ProtNLM"/>
    </source>
</evidence>
<protein>
    <recommendedName>
        <fullName evidence="5">DUF2939 domain-containing protein</fullName>
    </recommendedName>
</protein>
<evidence type="ECO:0000313" key="3">
    <source>
        <dbReference type="EMBL" id="MBB3897129.1"/>
    </source>
</evidence>
<proteinExistence type="predicted"/>
<dbReference type="AlphaFoldDB" id="A0A840A6I6"/>
<accession>A0A840A6I6</accession>
<dbReference type="Proteomes" id="UP000553193">
    <property type="component" value="Unassembled WGS sequence"/>
</dbReference>
<feature type="region of interest" description="Disordered" evidence="1">
    <location>
        <begin position="26"/>
        <end position="49"/>
    </location>
</feature>
<organism evidence="3 4">
    <name type="scientific">Roseococcus suduntuyensis</name>
    <dbReference type="NCBI Taxonomy" id="455361"/>
    <lineage>
        <taxon>Bacteria</taxon>
        <taxon>Pseudomonadati</taxon>
        <taxon>Pseudomonadota</taxon>
        <taxon>Alphaproteobacteria</taxon>
        <taxon>Acetobacterales</taxon>
        <taxon>Roseomonadaceae</taxon>
        <taxon>Roseococcus</taxon>
    </lineage>
</organism>
<evidence type="ECO:0000313" key="4">
    <source>
        <dbReference type="Proteomes" id="UP000553193"/>
    </source>
</evidence>
<sequence length="228" mass="24954">MTADIRPDRSLWDEVWNDYDRRAAVHGAPHRPSAPTPRPSTPPKSPAAPRRPWRLLSHFIPRRLWGWRRSALALVALVCLYLGSPIASAVQFAVAVQRADPATLASRVDWSLLRPGIEARLTEIASTHISGPPPAFLEELKSSLADRLASPEGLARVLAHHLPPEGGTGFGQAMRQARPISPGLWQVSLASPHAPHQPVRLTLRLTDPLALQWAVVAVELPGRLGPWP</sequence>
<dbReference type="RefSeq" id="WP_184382068.1">
    <property type="nucleotide sequence ID" value="NZ_JACIDJ010000001.1"/>
</dbReference>
<evidence type="ECO:0000256" key="1">
    <source>
        <dbReference type="SAM" id="MobiDB-lite"/>
    </source>
</evidence>
<dbReference type="EMBL" id="JACIDJ010000001">
    <property type="protein sequence ID" value="MBB3897129.1"/>
    <property type="molecule type" value="Genomic_DNA"/>
</dbReference>
<comment type="caution">
    <text evidence="3">The sequence shown here is derived from an EMBL/GenBank/DDBJ whole genome shotgun (WGS) entry which is preliminary data.</text>
</comment>
<keyword evidence="2" id="KW-1133">Transmembrane helix</keyword>
<keyword evidence="4" id="KW-1185">Reference proteome</keyword>
<feature type="transmembrane region" description="Helical" evidence="2">
    <location>
        <begin position="71"/>
        <end position="94"/>
    </location>
</feature>
<keyword evidence="2" id="KW-0812">Transmembrane</keyword>
<name>A0A840A6I6_9PROT</name>
<gene>
    <name evidence="3" type="ORF">GGQ83_000555</name>
</gene>
<dbReference type="InterPro" id="IPR021330">
    <property type="entry name" value="DUF2939"/>
</dbReference>
<keyword evidence="2" id="KW-0472">Membrane</keyword>
<dbReference type="Pfam" id="PF11159">
    <property type="entry name" value="DUF2939"/>
    <property type="match status" value="1"/>
</dbReference>
<feature type="compositionally biased region" description="Pro residues" evidence="1">
    <location>
        <begin position="32"/>
        <end position="46"/>
    </location>
</feature>